<dbReference type="GO" id="GO:0003743">
    <property type="term" value="F:translation initiation factor activity"/>
    <property type="evidence" value="ECO:0007669"/>
    <property type="project" value="InterPro"/>
</dbReference>
<feature type="compositionally biased region" description="Acidic residues" evidence="2">
    <location>
        <begin position="29"/>
        <end position="44"/>
    </location>
</feature>
<dbReference type="Pfam" id="PF08597">
    <property type="entry name" value="eIF3_subunit"/>
    <property type="match status" value="1"/>
</dbReference>
<dbReference type="FunCoup" id="A0A448YSS9">
    <property type="interactions" value="128"/>
</dbReference>
<accession>A0A448YSS9</accession>
<dbReference type="InterPro" id="IPR023194">
    <property type="entry name" value="eIF3-like_dom_sf"/>
</dbReference>
<name>A0A448YSS9_BRENA</name>
<dbReference type="Gene3D" id="1.10.246.60">
    <property type="entry name" value="Eukaryotic translation initiation factor 3 like domains"/>
    <property type="match status" value="1"/>
</dbReference>
<evidence type="ECO:0000256" key="1">
    <source>
        <dbReference type="ARBA" id="ARBA00029904"/>
    </source>
</evidence>
<dbReference type="InParanoid" id="A0A448YSS9"/>
<proteinExistence type="predicted"/>
<dbReference type="InterPro" id="IPR013906">
    <property type="entry name" value="eIF3j"/>
</dbReference>
<feature type="region of interest" description="Disordered" evidence="2">
    <location>
        <begin position="29"/>
        <end position="53"/>
    </location>
</feature>
<reference evidence="3 4" key="1">
    <citation type="submission" date="2018-12" db="EMBL/GenBank/DDBJ databases">
        <authorList>
            <person name="Tiukova I."/>
            <person name="Dainat J."/>
        </authorList>
    </citation>
    <scope>NUCLEOTIDE SEQUENCE [LARGE SCALE GENOMIC DNA]</scope>
</reference>
<organism evidence="3 4">
    <name type="scientific">Brettanomyces naardenensis</name>
    <name type="common">Yeast</name>
    <dbReference type="NCBI Taxonomy" id="13370"/>
    <lineage>
        <taxon>Eukaryota</taxon>
        <taxon>Fungi</taxon>
        <taxon>Dikarya</taxon>
        <taxon>Ascomycota</taxon>
        <taxon>Saccharomycotina</taxon>
        <taxon>Pichiomycetes</taxon>
        <taxon>Pichiales</taxon>
        <taxon>Pichiaceae</taxon>
        <taxon>Brettanomyces</taxon>
    </lineage>
</organism>
<dbReference type="STRING" id="13370.A0A448YSS9"/>
<feature type="region of interest" description="Disordered" evidence="2">
    <location>
        <begin position="135"/>
        <end position="167"/>
    </location>
</feature>
<gene>
    <name evidence="3" type="ORF">BRENAR_LOCUS4676</name>
</gene>
<evidence type="ECO:0000313" key="3">
    <source>
        <dbReference type="EMBL" id="VEU23947.1"/>
    </source>
</evidence>
<dbReference type="EMBL" id="CAACVR010000067">
    <property type="protein sequence ID" value="VEU23947.1"/>
    <property type="molecule type" value="Genomic_DNA"/>
</dbReference>
<dbReference type="Proteomes" id="UP000290900">
    <property type="component" value="Unassembled WGS sequence"/>
</dbReference>
<evidence type="ECO:0000313" key="4">
    <source>
        <dbReference type="Proteomes" id="UP000290900"/>
    </source>
</evidence>
<dbReference type="GO" id="GO:0005852">
    <property type="term" value="C:eukaryotic translation initiation factor 3 complex"/>
    <property type="evidence" value="ECO:0007669"/>
    <property type="project" value="InterPro"/>
</dbReference>
<evidence type="ECO:0000256" key="2">
    <source>
        <dbReference type="SAM" id="MobiDB-lite"/>
    </source>
</evidence>
<dbReference type="OrthoDB" id="20381at2759"/>
<protein>
    <recommendedName>
        <fullName evidence="1">Eukaryotic translation initiation factor 3 30 kDa subunit</fullName>
    </recommendedName>
</protein>
<keyword evidence="4" id="KW-1185">Reference proteome</keyword>
<sequence length="185" mass="20512">MLKEAEVEADLKNASDLFAGIKVEDNADDDDIDELLGGEDDEEEEVKREEKAKITEETPLTIHPLFRVKDKTGYEKLHKALGNEMKRLDEENHLAYVSSLAIDLISTMCEPLNAEQTRKVISTLNAQVTKKLKDERKARLSKTGGTSLGGAGKKKAKGNNLNLGGRDAIGDMLEDEQDYGDDDFM</sequence>
<dbReference type="AlphaFoldDB" id="A0A448YSS9"/>